<dbReference type="GeneID" id="42317563"/>
<protein>
    <recommendedName>
        <fullName evidence="3 8">Cytochrome c oxidase subunit 3</fullName>
    </recommendedName>
</protein>
<evidence type="ECO:0000256" key="7">
    <source>
        <dbReference type="ARBA" id="ARBA00023136"/>
    </source>
</evidence>
<evidence type="ECO:0000256" key="4">
    <source>
        <dbReference type="ARBA" id="ARBA00022692"/>
    </source>
</evidence>
<dbReference type="GO" id="GO:0016020">
    <property type="term" value="C:membrane"/>
    <property type="evidence" value="ECO:0007669"/>
    <property type="project" value="UniProtKB-SubCell"/>
</dbReference>
<evidence type="ECO:0000256" key="9">
    <source>
        <dbReference type="SAM" id="Phobius"/>
    </source>
</evidence>
<feature type="transmembrane region" description="Helical" evidence="9">
    <location>
        <begin position="277"/>
        <end position="297"/>
    </location>
</feature>
<geneLocation type="mitochondrion" evidence="11"/>
<dbReference type="PANTHER" id="PTHR11403:SF7">
    <property type="entry name" value="CYTOCHROME C OXIDASE SUBUNIT 3"/>
    <property type="match status" value="1"/>
</dbReference>
<keyword evidence="5" id="KW-1278">Translocase</keyword>
<feature type="transmembrane region" description="Helical" evidence="9">
    <location>
        <begin position="120"/>
        <end position="143"/>
    </location>
</feature>
<dbReference type="PANTHER" id="PTHR11403">
    <property type="entry name" value="CYTOCHROME C OXIDASE SUBUNIT III"/>
    <property type="match status" value="1"/>
</dbReference>
<keyword evidence="8 11" id="KW-0496">Mitochondrion</keyword>
<gene>
    <name evidence="11" type="primary">cox3</name>
    <name evidence="11" type="ORF">PMYN1_Mit29</name>
</gene>
<dbReference type="InterPro" id="IPR035973">
    <property type="entry name" value="Cyt_c_oxidase_su3-like_sf"/>
</dbReference>
<evidence type="ECO:0000313" key="11">
    <source>
        <dbReference type="EMBL" id="BBL86700.1"/>
    </source>
</evidence>
<name>A0A5K7W3H6_9EUKA</name>
<feature type="transmembrane region" description="Helical" evidence="9">
    <location>
        <begin position="197"/>
        <end position="221"/>
    </location>
</feature>
<feature type="transmembrane region" description="Helical" evidence="9">
    <location>
        <begin position="163"/>
        <end position="185"/>
    </location>
</feature>
<dbReference type="InterPro" id="IPR000298">
    <property type="entry name" value="Cyt_c_oxidase-like_su3"/>
</dbReference>
<dbReference type="GO" id="GO:0006123">
    <property type="term" value="P:mitochondrial electron transport, cytochrome c to oxygen"/>
    <property type="evidence" value="ECO:0007669"/>
    <property type="project" value="TreeGrafter"/>
</dbReference>
<evidence type="ECO:0000256" key="5">
    <source>
        <dbReference type="ARBA" id="ARBA00022967"/>
    </source>
</evidence>
<keyword evidence="6 9" id="KW-1133">Transmembrane helix</keyword>
<dbReference type="InterPro" id="IPR013833">
    <property type="entry name" value="Cyt_c_oxidase_su3_a-hlx"/>
</dbReference>
<evidence type="ECO:0000256" key="6">
    <source>
        <dbReference type="ARBA" id="ARBA00022989"/>
    </source>
</evidence>
<dbReference type="Gene3D" id="1.20.120.80">
    <property type="entry name" value="Cytochrome c oxidase, subunit III, four-helix bundle"/>
    <property type="match status" value="1"/>
</dbReference>
<dbReference type="EMBL" id="LC490352">
    <property type="protein sequence ID" value="BBL86700.1"/>
    <property type="molecule type" value="Genomic_DNA"/>
</dbReference>
<dbReference type="GO" id="GO:0005739">
    <property type="term" value="C:mitochondrion"/>
    <property type="evidence" value="ECO:0007669"/>
    <property type="project" value="TreeGrafter"/>
</dbReference>
<keyword evidence="4 8" id="KW-0812">Transmembrane</keyword>
<evidence type="ECO:0000256" key="8">
    <source>
        <dbReference type="RuleBase" id="RU003375"/>
    </source>
</evidence>
<comment type="similarity">
    <text evidence="2 8">Belongs to the cytochrome c oxidase subunit 3 family.</text>
</comment>
<feature type="transmembrane region" description="Helical" evidence="9">
    <location>
        <begin position="233"/>
        <end position="257"/>
    </location>
</feature>
<feature type="domain" description="Heme-copper oxidase subunit III family profile" evidence="10">
    <location>
        <begin position="37"/>
        <end position="298"/>
    </location>
</feature>
<keyword evidence="7 9" id="KW-0472">Membrane</keyword>
<reference evidence="11 12" key="1">
    <citation type="submission" date="2019-06" db="EMBL/GenBank/DDBJ databases">
        <title>A hidden player of endosymbiotic evolution: DNA virus triggered massive gene transfer.</title>
        <authorList>
            <person name="Matsuo M."/>
            <person name="Katahata A."/>
            <person name="Tachikawa M."/>
            <person name="Minakuchi Y."/>
            <person name="Noguchi H."/>
            <person name="Toyoda A."/>
            <person name="Fujiyama A."/>
            <person name="Suzuki Y."/>
            <person name="Satoh S."/>
            <person name="Nakayama T."/>
            <person name="Kamikawa R."/>
            <person name="Nomura M."/>
            <person name="Inagaki Y."/>
            <person name="Ishida K."/>
            <person name="Obokata J."/>
        </authorList>
    </citation>
    <scope>NUCLEOTIDE SEQUENCE [LARGE SCALE GENOMIC DNA]</scope>
    <source>
        <strain evidence="11 12">MYN1</strain>
    </source>
</reference>
<dbReference type="InterPro" id="IPR033945">
    <property type="entry name" value="Cyt_c_oxase_su3_dom"/>
</dbReference>
<evidence type="ECO:0000259" key="10">
    <source>
        <dbReference type="PROSITE" id="PS50253"/>
    </source>
</evidence>
<comment type="function">
    <text evidence="8">Component of the cytochrome c oxidase, the last enzyme in the mitochondrial electron transport chain which drives oxidative phosphorylation. The respiratory chain contains 3 multisubunit complexes succinate dehydrogenase (complex II, CII), ubiquinol-cytochrome c oxidoreductase (cytochrome b-c1 complex, complex III, CIII) and cytochrome c oxidase (complex IV, CIV), that cooperate to transfer electrons derived from NADH and succinate to molecular oxygen, creating an electrochemical gradient over the inner membrane that drives transmembrane transport and the ATP synthase. Cytochrome c oxidase is the component of the respiratory chain that catalyzes the reduction of oxygen to water. Electrons originating from reduced cytochrome c in the intermembrane space (IMS) are transferred via the dinuclear copper A center (CU(A)) of subunit 2 and heme A of subunit 1 to the active site in subunit 1, a binuclear center (BNC) formed by heme A3 and copper B (CU(B)). The BNC reduces molecular oxygen to 2 water molecules using 4 electrons from cytochrome c in the IMS and 4 protons from the mitochondrial matrix.</text>
</comment>
<evidence type="ECO:0000313" key="12">
    <source>
        <dbReference type="Proteomes" id="UP000503178"/>
    </source>
</evidence>
<dbReference type="GO" id="GO:0004129">
    <property type="term" value="F:cytochrome-c oxidase activity"/>
    <property type="evidence" value="ECO:0007669"/>
    <property type="project" value="InterPro"/>
</dbReference>
<dbReference type="Pfam" id="PF00510">
    <property type="entry name" value="COX3"/>
    <property type="match status" value="1"/>
</dbReference>
<dbReference type="SUPFAM" id="SSF81452">
    <property type="entry name" value="Cytochrome c oxidase subunit III-like"/>
    <property type="match status" value="1"/>
</dbReference>
<organism evidence="11 12">
    <name type="scientific">Paulinella micropora</name>
    <dbReference type="NCBI Taxonomy" id="1928728"/>
    <lineage>
        <taxon>Eukaryota</taxon>
        <taxon>Sar</taxon>
        <taxon>Rhizaria</taxon>
        <taxon>Cercozoa</taxon>
        <taxon>Imbricatea</taxon>
        <taxon>Silicofilosea</taxon>
        <taxon>Euglyphida</taxon>
        <taxon>Paulinellidae</taxon>
        <taxon>Paulinella</taxon>
    </lineage>
</organism>
<sequence>MFKSFICLNINNIKRRAAWLYGMFNNPLWFPRFLNTQEHGFHLIKKQTVAAVMTSAFVGFLPFYIYLFPLRDWSFTFYKYHIVYLVGLLYSICLWFYYIIRESEMGFHTTRVQKGLSLGFALFLVSEAMFFFSIFWAFFYFSLDPPVGIGCKWPPHGIKTWNVYTLPTLNTIVLLLSGITVTLAHQAVILGDRSESLTALGVTVLLGIEFTLCQAFEYTFLDLRINESVFGSIFFFSTGFHGLHVLIGTIFLSVCLVEHFYYRVLVDQHLGLECAIWYWHFVDVVWLFLFFFIYFLGI</sequence>
<accession>A0A5K7W3H6</accession>
<dbReference type="RefSeq" id="YP_009709959.1">
    <property type="nucleotide sequence ID" value="NC_045137.1"/>
</dbReference>
<evidence type="ECO:0000256" key="3">
    <source>
        <dbReference type="ARBA" id="ARBA00015944"/>
    </source>
</evidence>
<dbReference type="AlphaFoldDB" id="A0A5K7W3H6"/>
<dbReference type="CDD" id="cd01665">
    <property type="entry name" value="Cyt_c_Oxidase_III"/>
    <property type="match status" value="1"/>
</dbReference>
<keyword evidence="12" id="KW-1185">Reference proteome</keyword>
<proteinExistence type="inferred from homology"/>
<evidence type="ECO:0000256" key="2">
    <source>
        <dbReference type="ARBA" id="ARBA00010581"/>
    </source>
</evidence>
<dbReference type="InterPro" id="IPR024791">
    <property type="entry name" value="Cyt_c/ubiquinol_Oxase_su3"/>
</dbReference>
<feature type="transmembrane region" description="Helical" evidence="9">
    <location>
        <begin position="80"/>
        <end position="100"/>
    </location>
</feature>
<feature type="transmembrane region" description="Helical" evidence="9">
    <location>
        <begin position="49"/>
        <end position="68"/>
    </location>
</feature>
<evidence type="ECO:0000256" key="1">
    <source>
        <dbReference type="ARBA" id="ARBA00004141"/>
    </source>
</evidence>
<comment type="subcellular location">
    <subcellularLocation>
        <location evidence="1">Membrane</location>
        <topology evidence="1">Multi-pass membrane protein</topology>
    </subcellularLocation>
</comment>
<dbReference type="Proteomes" id="UP000503178">
    <property type="component" value="Mitochondrion MT"/>
</dbReference>
<dbReference type="PROSITE" id="PS50253">
    <property type="entry name" value="COX3"/>
    <property type="match status" value="1"/>
</dbReference>